<dbReference type="Proteomes" id="UP000015101">
    <property type="component" value="Unassembled WGS sequence"/>
</dbReference>
<keyword evidence="4" id="KW-1185">Reference proteome</keyword>
<evidence type="ECO:0000313" key="4">
    <source>
        <dbReference type="Proteomes" id="UP000015101"/>
    </source>
</evidence>
<proteinExistence type="predicted"/>
<gene>
    <name evidence="3" type="primary">20201821</name>
    <name evidence="2" type="ORF">HELRODRAFT_167128</name>
</gene>
<feature type="compositionally biased region" description="Polar residues" evidence="1">
    <location>
        <begin position="16"/>
        <end position="32"/>
    </location>
</feature>
<dbReference type="InParanoid" id="T1EZ21"/>
<dbReference type="AlphaFoldDB" id="T1EZ21"/>
<protein>
    <submittedName>
        <fullName evidence="2 3">Uncharacterized protein</fullName>
    </submittedName>
</protein>
<evidence type="ECO:0000313" key="3">
    <source>
        <dbReference type="EnsemblMetazoa" id="HelroP167128"/>
    </source>
</evidence>
<organism evidence="3 4">
    <name type="scientific">Helobdella robusta</name>
    <name type="common">Californian leech</name>
    <dbReference type="NCBI Taxonomy" id="6412"/>
    <lineage>
        <taxon>Eukaryota</taxon>
        <taxon>Metazoa</taxon>
        <taxon>Spiralia</taxon>
        <taxon>Lophotrochozoa</taxon>
        <taxon>Annelida</taxon>
        <taxon>Clitellata</taxon>
        <taxon>Hirudinea</taxon>
        <taxon>Rhynchobdellida</taxon>
        <taxon>Glossiphoniidae</taxon>
        <taxon>Helobdella</taxon>
    </lineage>
</organism>
<feature type="region of interest" description="Disordered" evidence="1">
    <location>
        <begin position="1"/>
        <end position="37"/>
    </location>
</feature>
<reference evidence="2 4" key="2">
    <citation type="journal article" date="2013" name="Nature">
        <title>Insights into bilaterian evolution from three spiralian genomes.</title>
        <authorList>
            <person name="Simakov O."/>
            <person name="Marletaz F."/>
            <person name="Cho S.J."/>
            <person name="Edsinger-Gonzales E."/>
            <person name="Havlak P."/>
            <person name="Hellsten U."/>
            <person name="Kuo D.H."/>
            <person name="Larsson T."/>
            <person name="Lv J."/>
            <person name="Arendt D."/>
            <person name="Savage R."/>
            <person name="Osoegawa K."/>
            <person name="de Jong P."/>
            <person name="Grimwood J."/>
            <person name="Chapman J.A."/>
            <person name="Shapiro H."/>
            <person name="Aerts A."/>
            <person name="Otillar R.P."/>
            <person name="Terry A.Y."/>
            <person name="Boore J.L."/>
            <person name="Grigoriev I.V."/>
            <person name="Lindberg D.R."/>
            <person name="Seaver E.C."/>
            <person name="Weisblat D.A."/>
            <person name="Putnam N.H."/>
            <person name="Rokhsar D.S."/>
        </authorList>
    </citation>
    <scope>NUCLEOTIDE SEQUENCE</scope>
</reference>
<dbReference type="HOGENOM" id="CLU_2266594_0_0_1"/>
<accession>T1EZ21</accession>
<dbReference type="RefSeq" id="XP_009010890.1">
    <property type="nucleotide sequence ID" value="XM_009012642.1"/>
</dbReference>
<dbReference type="EMBL" id="AMQM01002680">
    <property type="status" value="NOT_ANNOTATED_CDS"/>
    <property type="molecule type" value="Genomic_DNA"/>
</dbReference>
<dbReference type="KEGG" id="hro:HELRODRAFT_167128"/>
<reference evidence="4" key="1">
    <citation type="submission" date="2012-12" db="EMBL/GenBank/DDBJ databases">
        <authorList>
            <person name="Hellsten U."/>
            <person name="Grimwood J."/>
            <person name="Chapman J.A."/>
            <person name="Shapiro H."/>
            <person name="Aerts A."/>
            <person name="Otillar R.P."/>
            <person name="Terry A.Y."/>
            <person name="Boore J.L."/>
            <person name="Simakov O."/>
            <person name="Marletaz F."/>
            <person name="Cho S.-J."/>
            <person name="Edsinger-Gonzales E."/>
            <person name="Havlak P."/>
            <person name="Kuo D.-H."/>
            <person name="Larsson T."/>
            <person name="Lv J."/>
            <person name="Arendt D."/>
            <person name="Savage R."/>
            <person name="Osoegawa K."/>
            <person name="de Jong P."/>
            <person name="Lindberg D.R."/>
            <person name="Seaver E.C."/>
            <person name="Weisblat D.A."/>
            <person name="Putnam N.H."/>
            <person name="Grigoriev I.V."/>
            <person name="Rokhsar D.S."/>
        </authorList>
    </citation>
    <scope>NUCLEOTIDE SEQUENCE</scope>
</reference>
<dbReference type="EMBL" id="KB095858">
    <property type="protein sequence ID" value="ESO10621.1"/>
    <property type="molecule type" value="Genomic_DNA"/>
</dbReference>
<reference evidence="3" key="3">
    <citation type="submission" date="2015-06" db="UniProtKB">
        <authorList>
            <consortium name="EnsemblMetazoa"/>
        </authorList>
    </citation>
    <scope>IDENTIFICATION</scope>
</reference>
<evidence type="ECO:0000256" key="1">
    <source>
        <dbReference type="SAM" id="MobiDB-lite"/>
    </source>
</evidence>
<dbReference type="EnsemblMetazoa" id="HelroT167128">
    <property type="protein sequence ID" value="HelroP167128"/>
    <property type="gene ID" value="HelroG167128"/>
</dbReference>
<evidence type="ECO:0000313" key="2">
    <source>
        <dbReference type="EMBL" id="ESO10621.1"/>
    </source>
</evidence>
<dbReference type="CTD" id="20201821"/>
<dbReference type="GeneID" id="20201821"/>
<sequence>MLTFRSLVQKHRYHHQPNSENESGDSGNPTSFKNRHHTEDDHYGVMKLFEDDELDQSAAAAKKTAAEKTRLLNAKRKFRGFVLKELTIDRFEVCGVVDECMNE</sequence>
<name>T1EZ21_HELRO</name>